<dbReference type="InterPro" id="IPR041078">
    <property type="entry name" value="Plavaka"/>
</dbReference>
<dbReference type="AlphaFoldDB" id="A0A0D2NK78"/>
<feature type="region of interest" description="Disordered" evidence="1">
    <location>
        <begin position="56"/>
        <end position="160"/>
    </location>
</feature>
<evidence type="ECO:0000313" key="3">
    <source>
        <dbReference type="Proteomes" id="UP000054270"/>
    </source>
</evidence>
<dbReference type="EMBL" id="KN817579">
    <property type="protein sequence ID" value="KJA19294.1"/>
    <property type="molecule type" value="Genomic_DNA"/>
</dbReference>
<sequence>MPRKFSSPRKKKSNKLYQSEGRKDAGYAECLHCGKEFRKRGLGTHQIACLAKAQEKLEWDQQSEKDAAHSDLEDNLNAAHNDLPFDDSNPNNDGHGAEHNDAEFPGSPMDLFDEAHGRSIIINSDSDSLDDSDRPDKTKSRTQTPDSEINELNPDPLPGVLSAFVQAPDEAEPQPDEIRVEYHPTSQKSAVHLSLDDYLDAADLGNVDGDAAHAKSSNETPWHPFSSRLDFEIADLVLDTHMNSTQANGLISLIQRCIDNPGDFSLISHDHILDIWKAARSKTSSFIQKTMSIPYPKKTSHTTVEFDVWTRPLWDWCDDLVSKPDIVSKFRWNAERVFKYNDSKKIFERCIDEPWTADAWWDVQSRLPDGALPLCIILYADKTQLSSFGTAKGYPVLARCANLPVGLRNGKGLAGGRLVGWLPIVKEDAKETKKKRFVNLKRIVWHEGFRQLLESIVEYTKTGKWKKCGDGILRWLFPIILMLSADYEEQCVMALIRGLNSACPCPICLVPNEKLSNLSKKWPPRTTQHMQEIYQNAQSLSAEGKEDVLKTYGLRDVENIFWSLKFTDVYFSLNFD</sequence>
<dbReference type="OrthoDB" id="3239511at2759"/>
<proteinExistence type="predicted"/>
<feature type="region of interest" description="Disordered" evidence="1">
    <location>
        <begin position="1"/>
        <end position="21"/>
    </location>
</feature>
<protein>
    <submittedName>
        <fullName evidence="2">Uncharacterized protein</fullName>
    </submittedName>
</protein>
<dbReference type="OMA" id="IVSKFRW"/>
<feature type="compositionally biased region" description="Basic residues" evidence="1">
    <location>
        <begin position="1"/>
        <end position="14"/>
    </location>
</feature>
<dbReference type="STRING" id="945553.A0A0D2NK78"/>
<accession>A0A0D2NK78</accession>
<reference evidence="3" key="1">
    <citation type="submission" date="2014-04" db="EMBL/GenBank/DDBJ databases">
        <title>Evolutionary Origins and Diversification of the Mycorrhizal Mutualists.</title>
        <authorList>
            <consortium name="DOE Joint Genome Institute"/>
            <consortium name="Mycorrhizal Genomics Consortium"/>
            <person name="Kohler A."/>
            <person name="Kuo A."/>
            <person name="Nagy L.G."/>
            <person name="Floudas D."/>
            <person name="Copeland A."/>
            <person name="Barry K.W."/>
            <person name="Cichocki N."/>
            <person name="Veneault-Fourrey C."/>
            <person name="LaButti K."/>
            <person name="Lindquist E.A."/>
            <person name="Lipzen A."/>
            <person name="Lundell T."/>
            <person name="Morin E."/>
            <person name="Murat C."/>
            <person name="Riley R."/>
            <person name="Ohm R."/>
            <person name="Sun H."/>
            <person name="Tunlid A."/>
            <person name="Henrissat B."/>
            <person name="Grigoriev I.V."/>
            <person name="Hibbett D.S."/>
            <person name="Martin F."/>
        </authorList>
    </citation>
    <scope>NUCLEOTIDE SEQUENCE [LARGE SCALE GENOMIC DNA]</scope>
    <source>
        <strain evidence="3">FD-334 SS-4</strain>
    </source>
</reference>
<organism evidence="2 3">
    <name type="scientific">Hypholoma sublateritium (strain FD-334 SS-4)</name>
    <dbReference type="NCBI Taxonomy" id="945553"/>
    <lineage>
        <taxon>Eukaryota</taxon>
        <taxon>Fungi</taxon>
        <taxon>Dikarya</taxon>
        <taxon>Basidiomycota</taxon>
        <taxon>Agaricomycotina</taxon>
        <taxon>Agaricomycetes</taxon>
        <taxon>Agaricomycetidae</taxon>
        <taxon>Agaricales</taxon>
        <taxon>Agaricineae</taxon>
        <taxon>Strophariaceae</taxon>
        <taxon>Hypholoma</taxon>
    </lineage>
</organism>
<name>A0A0D2NK78_HYPSF</name>
<dbReference type="Pfam" id="PF18759">
    <property type="entry name" value="Plavaka"/>
    <property type="match status" value="1"/>
</dbReference>
<dbReference type="Proteomes" id="UP000054270">
    <property type="component" value="Unassembled WGS sequence"/>
</dbReference>
<feature type="compositionally biased region" description="Basic and acidic residues" evidence="1">
    <location>
        <begin position="56"/>
        <end position="72"/>
    </location>
</feature>
<evidence type="ECO:0000313" key="2">
    <source>
        <dbReference type="EMBL" id="KJA19294.1"/>
    </source>
</evidence>
<keyword evidence="3" id="KW-1185">Reference proteome</keyword>
<evidence type="ECO:0000256" key="1">
    <source>
        <dbReference type="SAM" id="MobiDB-lite"/>
    </source>
</evidence>
<gene>
    <name evidence="2" type="ORF">HYPSUDRAFT_44359</name>
</gene>